<accession>A0AAE4REH9</accession>
<name>A0AAE4REH9_MYCIT</name>
<dbReference type="EMBL" id="JAWLLD010000021">
    <property type="protein sequence ID" value="MDV7014230.1"/>
    <property type="molecule type" value="Genomic_DNA"/>
</dbReference>
<feature type="compositionally biased region" description="Basic residues" evidence="1">
    <location>
        <begin position="456"/>
        <end position="470"/>
    </location>
</feature>
<dbReference type="Proteomes" id="UP001187143">
    <property type="component" value="Unassembled WGS sequence"/>
</dbReference>
<organism evidence="2 3">
    <name type="scientific">Mycobacterium intracellulare</name>
    <dbReference type="NCBI Taxonomy" id="1767"/>
    <lineage>
        <taxon>Bacteria</taxon>
        <taxon>Bacillati</taxon>
        <taxon>Actinomycetota</taxon>
        <taxon>Actinomycetes</taxon>
        <taxon>Mycobacteriales</taxon>
        <taxon>Mycobacteriaceae</taxon>
        <taxon>Mycobacterium</taxon>
        <taxon>Mycobacterium avium complex (MAC)</taxon>
    </lineage>
</organism>
<evidence type="ECO:0000313" key="3">
    <source>
        <dbReference type="Proteomes" id="UP001187143"/>
    </source>
</evidence>
<feature type="region of interest" description="Disordered" evidence="1">
    <location>
        <begin position="417"/>
        <end position="481"/>
    </location>
</feature>
<evidence type="ECO:0000313" key="2">
    <source>
        <dbReference type="EMBL" id="MDV7014230.1"/>
    </source>
</evidence>
<evidence type="ECO:0000256" key="1">
    <source>
        <dbReference type="SAM" id="MobiDB-lite"/>
    </source>
</evidence>
<dbReference type="AlphaFoldDB" id="A0AAE4REH9"/>
<dbReference type="RefSeq" id="WP_317728719.1">
    <property type="nucleotide sequence ID" value="NZ_JAWLLC010000033.1"/>
</dbReference>
<evidence type="ECO:0008006" key="4">
    <source>
        <dbReference type="Google" id="ProtNLM"/>
    </source>
</evidence>
<dbReference type="InterPro" id="IPR009279">
    <property type="entry name" value="Portal_Mu"/>
</dbReference>
<proteinExistence type="predicted"/>
<sequence>MADQDMPAAPVVEKGYVNPFPGGLLSGYGQVDLFEDVQDMLWPNSVRTLTRMGRIDTRLASLLKAIFLAVRTTKWWIDPNGARDEVVEHVATDLGLPIRGADETEPTPRSRGRFSWNRHLQGALKYLQFGHQVFERTYTIDEQGRAHLARLSPRPSSTIAYWDVAANGDLLSVWQWPVGTLMAGFGGVGQRVIGSTPMGKPIPADRLVVYVHDPDPGVWYGNSILRPCYGNWVLKAELIRIEAAAARRHGIGVPVINVSAKESQDPTRMALYGQIAREWTGGANSGAAFPDGTDGNIRGVEGTMPSGMIRQAIDYHDKAMALAALMQFMSLDKGGSHALATVQEDPWIMATQAVADDIRDTAQAGVVEDIVDVNWGRDEPVPLIGCDKIGKEATAAMLQMLAAARLLTPDDPLEAFIRSASGLPPADPATADEPEPPAPASPDDPQSAQNSGAVRVKGHTRRAPAARPKTKKTDGAPTLWD</sequence>
<dbReference type="Pfam" id="PF06074">
    <property type="entry name" value="Portal_Mu"/>
    <property type="match status" value="1"/>
</dbReference>
<reference evidence="2" key="1">
    <citation type="submission" date="2023-10" db="EMBL/GenBank/DDBJ databases">
        <title>Characterization and genome sequence of Mycobacterium intracellulare ABSURDO, a novel pathogenic isolate with three colony morphotypes that vary in growth and acid-fastness.</title>
        <authorList>
            <person name="Jude B.A."/>
            <person name="Robinson R.T."/>
        </authorList>
    </citation>
    <scope>NUCLEOTIDE SEQUENCE</scope>
    <source>
        <strain evidence="2">ABSURDO Component B</strain>
    </source>
</reference>
<gene>
    <name evidence="2" type="ORF">R4F53_18235</name>
</gene>
<protein>
    <recommendedName>
        <fullName evidence="4">DUF935 family protein</fullName>
    </recommendedName>
</protein>
<comment type="caution">
    <text evidence="2">The sequence shown here is derived from an EMBL/GenBank/DDBJ whole genome shotgun (WGS) entry which is preliminary data.</text>
</comment>